<dbReference type="PROSITE" id="PS50937">
    <property type="entry name" value="HTH_MERR_2"/>
    <property type="match status" value="1"/>
</dbReference>
<dbReference type="PANTHER" id="PTHR30204:SF94">
    <property type="entry name" value="HEAVY METAL-DEPENDENT TRANSCRIPTIONAL REGULATOR HI_0293-RELATED"/>
    <property type="match status" value="1"/>
</dbReference>
<dbReference type="GO" id="GO:0003677">
    <property type="term" value="F:DNA binding"/>
    <property type="evidence" value="ECO:0007669"/>
    <property type="project" value="UniProtKB-KW"/>
</dbReference>
<dbReference type="SMART" id="SM00422">
    <property type="entry name" value="HTH_MERR"/>
    <property type="match status" value="1"/>
</dbReference>
<accession>A0A246F5D7</accession>
<evidence type="ECO:0000256" key="4">
    <source>
        <dbReference type="SAM" id="Coils"/>
    </source>
</evidence>
<feature type="coiled-coil region" evidence="4">
    <location>
        <begin position="79"/>
        <end position="106"/>
    </location>
</feature>
<evidence type="ECO:0000256" key="2">
    <source>
        <dbReference type="ARBA" id="ARBA00023125"/>
    </source>
</evidence>
<dbReference type="Proteomes" id="UP000198145">
    <property type="component" value="Unassembled WGS sequence"/>
</dbReference>
<evidence type="ECO:0000259" key="5">
    <source>
        <dbReference type="PROSITE" id="PS50937"/>
    </source>
</evidence>
<dbReference type="InterPro" id="IPR009061">
    <property type="entry name" value="DNA-bd_dom_put_sf"/>
</dbReference>
<keyword evidence="1" id="KW-0805">Transcription regulation</keyword>
<organism evidence="6 7">
    <name type="scientific">Pseudomonas nitroreducens</name>
    <dbReference type="NCBI Taxonomy" id="46680"/>
    <lineage>
        <taxon>Bacteria</taxon>
        <taxon>Pseudomonadati</taxon>
        <taxon>Pseudomonadota</taxon>
        <taxon>Gammaproteobacteria</taxon>
        <taxon>Pseudomonadales</taxon>
        <taxon>Pseudomonadaceae</taxon>
        <taxon>Pseudomonas</taxon>
    </lineage>
</organism>
<dbReference type="GO" id="GO:0003700">
    <property type="term" value="F:DNA-binding transcription factor activity"/>
    <property type="evidence" value="ECO:0007669"/>
    <property type="project" value="InterPro"/>
</dbReference>
<dbReference type="Gene3D" id="1.10.1660.10">
    <property type="match status" value="1"/>
</dbReference>
<protein>
    <submittedName>
        <fullName evidence="6">MerR family transcriptional regulator</fullName>
    </submittedName>
</protein>
<dbReference type="PANTHER" id="PTHR30204">
    <property type="entry name" value="REDOX-CYCLING DRUG-SENSING TRANSCRIPTIONAL ACTIVATOR SOXR"/>
    <property type="match status" value="1"/>
</dbReference>
<evidence type="ECO:0000256" key="1">
    <source>
        <dbReference type="ARBA" id="ARBA00023015"/>
    </source>
</evidence>
<keyword evidence="3" id="KW-0804">Transcription</keyword>
<keyword evidence="4" id="KW-0175">Coiled coil</keyword>
<evidence type="ECO:0000256" key="3">
    <source>
        <dbReference type="ARBA" id="ARBA00023163"/>
    </source>
</evidence>
<dbReference type="eggNOG" id="COG0789">
    <property type="taxonomic scope" value="Bacteria"/>
</dbReference>
<dbReference type="Pfam" id="PF13411">
    <property type="entry name" value="MerR_1"/>
    <property type="match status" value="1"/>
</dbReference>
<dbReference type="SUPFAM" id="SSF46955">
    <property type="entry name" value="Putative DNA-binding domain"/>
    <property type="match status" value="1"/>
</dbReference>
<gene>
    <name evidence="6" type="ORF">CEG18_23730</name>
</gene>
<feature type="domain" description="HTH merR-type" evidence="5">
    <location>
        <begin position="1"/>
        <end position="68"/>
    </location>
</feature>
<proteinExistence type="predicted"/>
<comment type="caution">
    <text evidence="6">The sequence shown here is derived from an EMBL/GenBank/DDBJ whole genome shotgun (WGS) entry which is preliminary data.</text>
</comment>
<reference evidence="6 7" key="1">
    <citation type="submission" date="2017-06" db="EMBL/GenBank/DDBJ databases">
        <title>Draft genome of Pseudomonas nitroreducens DF05.</title>
        <authorList>
            <person name="Iyer R."/>
        </authorList>
    </citation>
    <scope>NUCLEOTIDE SEQUENCE [LARGE SCALE GENOMIC DNA]</scope>
    <source>
        <strain evidence="6 7">DF05</strain>
    </source>
</reference>
<keyword evidence="2" id="KW-0238">DNA-binding</keyword>
<name>A0A246F5D7_PSENT</name>
<dbReference type="PRINTS" id="PR00040">
    <property type="entry name" value="HTHMERR"/>
</dbReference>
<evidence type="ECO:0000313" key="6">
    <source>
        <dbReference type="EMBL" id="OWP48406.1"/>
    </source>
</evidence>
<evidence type="ECO:0000313" key="7">
    <source>
        <dbReference type="Proteomes" id="UP000198145"/>
    </source>
</evidence>
<dbReference type="InterPro" id="IPR000551">
    <property type="entry name" value="MerR-type_HTH_dom"/>
</dbReference>
<dbReference type="EMBL" id="NJBA01000009">
    <property type="protein sequence ID" value="OWP48406.1"/>
    <property type="molecule type" value="Genomic_DNA"/>
</dbReference>
<sequence length="126" mass="14511">MYIGKVAELSGATVKCIRHYEEIGLLPTPRREGKYRVYTQETVELLVFIKCAQQLGFRLREMQDIFLRGGELARWDLVREAIAAKKQELSRRIEELQSHYNGLEDFEKSLLDSTALCDLEHLPAVG</sequence>
<dbReference type="InterPro" id="IPR047057">
    <property type="entry name" value="MerR_fam"/>
</dbReference>
<dbReference type="AlphaFoldDB" id="A0A246F5D7"/>
<dbReference type="RefSeq" id="WP_017518573.1">
    <property type="nucleotide sequence ID" value="NZ_CP189774.1"/>
</dbReference>